<name>A0A8H3L2Q3_9GLOM</name>
<accession>A0A8H3L2Q3</accession>
<sequence length="81" mass="9230">MLTIALVSIHQNRKKLHIKQLKILSPDVHLVSFKSLGSSTKIGTFVKYDDENKTICTIFYDGEDKHIEVSNILTFKAIKNI</sequence>
<evidence type="ECO:0000313" key="1">
    <source>
        <dbReference type="EMBL" id="GES80693.1"/>
    </source>
</evidence>
<protein>
    <submittedName>
        <fullName evidence="1">Uncharacterized protein</fullName>
    </submittedName>
</protein>
<gene>
    <name evidence="1" type="ORF">RCL2_000795800</name>
</gene>
<reference evidence="1" key="1">
    <citation type="submission" date="2019-10" db="EMBL/GenBank/DDBJ databases">
        <title>Conservation and host-specific expression of non-tandemly repeated heterogenous ribosome RNA gene in arbuscular mycorrhizal fungi.</title>
        <authorList>
            <person name="Maeda T."/>
            <person name="Kobayashi Y."/>
            <person name="Nakagawa T."/>
            <person name="Ezawa T."/>
            <person name="Yamaguchi K."/>
            <person name="Bino T."/>
            <person name="Nishimoto Y."/>
            <person name="Shigenobu S."/>
            <person name="Kawaguchi M."/>
        </authorList>
    </citation>
    <scope>NUCLEOTIDE SEQUENCE</scope>
    <source>
        <strain evidence="1">HR1</strain>
    </source>
</reference>
<proteinExistence type="predicted"/>
<dbReference type="Proteomes" id="UP000615446">
    <property type="component" value="Unassembled WGS sequence"/>
</dbReference>
<comment type="caution">
    <text evidence="1">The sequence shown here is derived from an EMBL/GenBank/DDBJ whole genome shotgun (WGS) entry which is preliminary data.</text>
</comment>
<dbReference type="EMBL" id="BLAL01000051">
    <property type="protein sequence ID" value="GES80693.1"/>
    <property type="molecule type" value="Genomic_DNA"/>
</dbReference>
<dbReference type="AlphaFoldDB" id="A0A8H3L2Q3"/>
<evidence type="ECO:0000313" key="2">
    <source>
        <dbReference type="Proteomes" id="UP000615446"/>
    </source>
</evidence>
<organism evidence="1 2">
    <name type="scientific">Rhizophagus clarus</name>
    <dbReference type="NCBI Taxonomy" id="94130"/>
    <lineage>
        <taxon>Eukaryota</taxon>
        <taxon>Fungi</taxon>
        <taxon>Fungi incertae sedis</taxon>
        <taxon>Mucoromycota</taxon>
        <taxon>Glomeromycotina</taxon>
        <taxon>Glomeromycetes</taxon>
        <taxon>Glomerales</taxon>
        <taxon>Glomeraceae</taxon>
        <taxon>Rhizophagus</taxon>
    </lineage>
</organism>